<dbReference type="PANTHER" id="PTHR30093:SF2">
    <property type="entry name" value="TYPE II SECRETION SYSTEM PROTEIN H"/>
    <property type="match status" value="1"/>
</dbReference>
<protein>
    <submittedName>
        <fullName evidence="3">Prepilin-type N-terminal cleavage/methylation domain-containing protein/prepilin-type processing-associated H-X9-DG domain-containing protein</fullName>
    </submittedName>
</protein>
<organism evidence="3 4">
    <name type="scientific">Planctomicrobium piriforme</name>
    <dbReference type="NCBI Taxonomy" id="1576369"/>
    <lineage>
        <taxon>Bacteria</taxon>
        <taxon>Pseudomonadati</taxon>
        <taxon>Planctomycetota</taxon>
        <taxon>Planctomycetia</taxon>
        <taxon>Planctomycetales</taxon>
        <taxon>Planctomycetaceae</taxon>
        <taxon>Planctomicrobium</taxon>
    </lineage>
</organism>
<dbReference type="AlphaFoldDB" id="A0A1I3KRC7"/>
<name>A0A1I3KRC7_9PLAN</name>
<dbReference type="Pfam" id="PF07963">
    <property type="entry name" value="N_methyl"/>
    <property type="match status" value="1"/>
</dbReference>
<reference evidence="4" key="1">
    <citation type="submission" date="2016-10" db="EMBL/GenBank/DDBJ databases">
        <authorList>
            <person name="Varghese N."/>
            <person name="Submissions S."/>
        </authorList>
    </citation>
    <scope>NUCLEOTIDE SEQUENCE [LARGE SCALE GENOMIC DNA]</scope>
    <source>
        <strain evidence="4">DSM 26348</strain>
    </source>
</reference>
<dbReference type="InterPro" id="IPR027558">
    <property type="entry name" value="Pre_pil_HX9DG_C"/>
</dbReference>
<dbReference type="PANTHER" id="PTHR30093">
    <property type="entry name" value="GENERAL SECRETION PATHWAY PROTEIN G"/>
    <property type="match status" value="1"/>
</dbReference>
<keyword evidence="1" id="KW-0812">Transmembrane</keyword>
<dbReference type="InterPro" id="IPR045584">
    <property type="entry name" value="Pilin-like"/>
</dbReference>
<dbReference type="OrthoDB" id="214579at2"/>
<evidence type="ECO:0000259" key="2">
    <source>
        <dbReference type="Pfam" id="PF07596"/>
    </source>
</evidence>
<accession>A0A1I3KRC7</accession>
<sequence>MLTFKSSRRRGFTLIELLVVIAIIAVLIALLLPAVQQAREAARRSQCKNNLKQLGLALHNYADTFSSFPAGGYSYNIANGTYSTEAGWTWGAMLLPFLDLGNYSNALQVGKIHVWDGGSNSLLTNPALEASLETPLTVFRCPSDVGPSLHSGFGNVAIGSGGGQFVPLSNYVAAATSRIIQAAGTKGGVYENGLFYNNSRIDFRDVTDGTSNTIAFGERCWQLAGADFNAANPIVTWQPNAWWAGQNSWFSLRNPINNTFGTSTGAKNARYESLASMHAGGVQVCMADGSVRFVSQHVDLDLTQENADGQTSVFNGEVDSLLERLVARADGQPIGEF</sequence>
<dbReference type="NCBIfam" id="TIGR04294">
    <property type="entry name" value="pre_pil_HX9DG"/>
    <property type="match status" value="1"/>
</dbReference>
<evidence type="ECO:0000256" key="1">
    <source>
        <dbReference type="SAM" id="Phobius"/>
    </source>
</evidence>
<proteinExistence type="predicted"/>
<dbReference type="RefSeq" id="WP_092051735.1">
    <property type="nucleotide sequence ID" value="NZ_FOQD01000012.1"/>
</dbReference>
<dbReference type="InterPro" id="IPR011453">
    <property type="entry name" value="DUF1559"/>
</dbReference>
<dbReference type="InterPro" id="IPR012902">
    <property type="entry name" value="N_methyl_site"/>
</dbReference>
<dbReference type="Pfam" id="PF07596">
    <property type="entry name" value="SBP_bac_10"/>
    <property type="match status" value="1"/>
</dbReference>
<keyword evidence="4" id="KW-1185">Reference proteome</keyword>
<dbReference type="Proteomes" id="UP000199518">
    <property type="component" value="Unassembled WGS sequence"/>
</dbReference>
<gene>
    <name evidence="3" type="ORF">SAMN05421753_11210</name>
</gene>
<dbReference type="EMBL" id="FOQD01000012">
    <property type="protein sequence ID" value="SFI74675.1"/>
    <property type="molecule type" value="Genomic_DNA"/>
</dbReference>
<dbReference type="PROSITE" id="PS00409">
    <property type="entry name" value="PROKAR_NTER_METHYL"/>
    <property type="match status" value="1"/>
</dbReference>
<feature type="transmembrane region" description="Helical" evidence="1">
    <location>
        <begin position="12"/>
        <end position="35"/>
    </location>
</feature>
<evidence type="ECO:0000313" key="4">
    <source>
        <dbReference type="Proteomes" id="UP000199518"/>
    </source>
</evidence>
<dbReference type="NCBIfam" id="TIGR02532">
    <property type="entry name" value="IV_pilin_GFxxxE"/>
    <property type="match status" value="1"/>
</dbReference>
<keyword evidence="1" id="KW-0472">Membrane</keyword>
<feature type="domain" description="DUF1559" evidence="2">
    <location>
        <begin position="36"/>
        <end position="300"/>
    </location>
</feature>
<keyword evidence="1" id="KW-1133">Transmembrane helix</keyword>
<dbReference type="Gene3D" id="3.30.700.10">
    <property type="entry name" value="Glycoprotein, Type 4 Pilin"/>
    <property type="match status" value="1"/>
</dbReference>
<evidence type="ECO:0000313" key="3">
    <source>
        <dbReference type="EMBL" id="SFI74675.1"/>
    </source>
</evidence>
<dbReference type="SUPFAM" id="SSF54523">
    <property type="entry name" value="Pili subunits"/>
    <property type="match status" value="1"/>
</dbReference>